<protein>
    <submittedName>
        <fullName evidence="2">Uncharacterized protein</fullName>
    </submittedName>
</protein>
<dbReference type="Proteomes" id="UP000194003">
    <property type="component" value="Unassembled WGS sequence"/>
</dbReference>
<reference evidence="2 3" key="1">
    <citation type="journal article" date="2016" name="BMC Genomics">
        <title>Combined genomic and structural analyses of a cultured magnetotactic bacterium reveals its niche adaptation to a dynamic environment.</title>
        <authorList>
            <person name="Araujo A.C."/>
            <person name="Morillo V."/>
            <person name="Cypriano J."/>
            <person name="Teixeira L.C."/>
            <person name="Leao P."/>
            <person name="Lyra S."/>
            <person name="Almeida L.G."/>
            <person name="Bazylinski D.A."/>
            <person name="Vasconcellos A.T."/>
            <person name="Abreu F."/>
            <person name="Lins U."/>
        </authorList>
    </citation>
    <scope>NUCLEOTIDE SEQUENCE [LARGE SCALE GENOMIC DNA]</scope>
    <source>
        <strain evidence="2 3">IT-1</strain>
    </source>
</reference>
<name>A0A1Y2K873_9PROT</name>
<evidence type="ECO:0000313" key="2">
    <source>
        <dbReference type="EMBL" id="OSM06938.1"/>
    </source>
</evidence>
<feature type="region of interest" description="Disordered" evidence="1">
    <location>
        <begin position="152"/>
        <end position="178"/>
    </location>
</feature>
<organism evidence="2 3">
    <name type="scientific">Magnetofaba australis IT-1</name>
    <dbReference type="NCBI Taxonomy" id="1434232"/>
    <lineage>
        <taxon>Bacteria</taxon>
        <taxon>Pseudomonadati</taxon>
        <taxon>Pseudomonadota</taxon>
        <taxon>Magnetococcia</taxon>
        <taxon>Magnetococcales</taxon>
        <taxon>Magnetococcaceae</taxon>
        <taxon>Magnetofaba</taxon>
    </lineage>
</organism>
<gene>
    <name evidence="2" type="ORF">MAIT1_00175</name>
</gene>
<comment type="caution">
    <text evidence="2">The sequence shown here is derived from an EMBL/GenBank/DDBJ whole genome shotgun (WGS) entry which is preliminary data.</text>
</comment>
<dbReference type="EMBL" id="LVJN01000015">
    <property type="protein sequence ID" value="OSM06938.1"/>
    <property type="molecule type" value="Genomic_DNA"/>
</dbReference>
<feature type="compositionally biased region" description="Basic and acidic residues" evidence="1">
    <location>
        <begin position="160"/>
        <end position="178"/>
    </location>
</feature>
<evidence type="ECO:0000256" key="1">
    <source>
        <dbReference type="SAM" id="MobiDB-lite"/>
    </source>
</evidence>
<sequence>MPISVELAYILSCVIQFIEKDRRFTDENNWRGNDIYEDEHRAINYQGKEELKGVLGGLPYPIFYLDTFDTDDLAVRSEREIEAKSAHTWKPKDYKNIEDFCKHFINKINNEKVMVVPYIESSTERTIESERTEKHKMYTLALQKYLTQLQEKDAEQEESLQQKDQKPDSENSQHLKQSLEKAIRDFDSLVKILDTHSGKHNK</sequence>
<dbReference type="AlphaFoldDB" id="A0A1Y2K873"/>
<accession>A0A1Y2K873</accession>
<proteinExistence type="predicted"/>
<keyword evidence="3" id="KW-1185">Reference proteome</keyword>
<evidence type="ECO:0000313" key="3">
    <source>
        <dbReference type="Proteomes" id="UP000194003"/>
    </source>
</evidence>